<keyword evidence="5" id="KW-1185">Reference proteome</keyword>
<reference evidence="4 5" key="1">
    <citation type="submission" date="2018-06" db="EMBL/GenBank/DDBJ databases">
        <title>Mucibacter soli gen. nov., sp. nov., a new member of the family Chitinophagaceae producing mucin.</title>
        <authorList>
            <person name="Kim M.-K."/>
            <person name="Park S."/>
            <person name="Kim T.-S."/>
            <person name="Joung Y."/>
            <person name="Han J.-H."/>
            <person name="Kim S.B."/>
        </authorList>
    </citation>
    <scope>NUCLEOTIDE SEQUENCE [LARGE SCALE GENOMIC DNA]</scope>
    <source>
        <strain evidence="4 5">R1-15</strain>
    </source>
</reference>
<dbReference type="PROSITE" id="PS50293">
    <property type="entry name" value="TPR_REGION"/>
    <property type="match status" value="1"/>
</dbReference>
<accession>A0A2W2B5C4</accession>
<evidence type="ECO:0000256" key="3">
    <source>
        <dbReference type="SAM" id="SignalP"/>
    </source>
</evidence>
<evidence type="ECO:0000313" key="5">
    <source>
        <dbReference type="Proteomes" id="UP000248745"/>
    </source>
</evidence>
<dbReference type="SUPFAM" id="SSF48452">
    <property type="entry name" value="TPR-like"/>
    <property type="match status" value="1"/>
</dbReference>
<name>A0A2W2B5C4_9BACT</name>
<dbReference type="Gene3D" id="1.25.40.10">
    <property type="entry name" value="Tetratricopeptide repeat domain"/>
    <property type="match status" value="1"/>
</dbReference>
<dbReference type="AlphaFoldDB" id="A0A2W2B5C4"/>
<feature type="transmembrane region" description="Helical" evidence="2">
    <location>
        <begin position="162"/>
        <end position="182"/>
    </location>
</feature>
<evidence type="ECO:0000313" key="4">
    <source>
        <dbReference type="EMBL" id="PZF71389.1"/>
    </source>
</evidence>
<sequence length="248" mass="27685">MNRILSILFFVFCSVVCFASADINPVWQKANNFYQQKQYDSAIVYYQQLAASQPTNAPLYYNLGNAFYRSNKVGAAVLNFERALRIDPDYSAAADNLTLTQSRIANKITPIPEIFFVSWWKNFTGATHANATAMISLLLFIVLIGILLLNRFQKPQWLRGQMIGGLAVIWLCSLIISIQSAVNAHSRDAAVVMQSDAPMMTSNQQTKTQSLIPEGTTVKIVSVKSGWIEVQLPDGRTGWLVETALERI</sequence>
<keyword evidence="2" id="KW-1133">Transmembrane helix</keyword>
<dbReference type="OrthoDB" id="9776208at2"/>
<dbReference type="InterPro" id="IPR019734">
    <property type="entry name" value="TPR_rpt"/>
</dbReference>
<proteinExistence type="predicted"/>
<keyword evidence="2" id="KW-0812">Transmembrane</keyword>
<evidence type="ECO:0000256" key="1">
    <source>
        <dbReference type="PROSITE-ProRule" id="PRU00339"/>
    </source>
</evidence>
<dbReference type="EMBL" id="QKTW01000025">
    <property type="protein sequence ID" value="PZF71389.1"/>
    <property type="molecule type" value="Genomic_DNA"/>
</dbReference>
<dbReference type="Pfam" id="PF13414">
    <property type="entry name" value="TPR_11"/>
    <property type="match status" value="1"/>
</dbReference>
<evidence type="ECO:0000256" key="2">
    <source>
        <dbReference type="SAM" id="Phobius"/>
    </source>
</evidence>
<feature type="repeat" description="TPR" evidence="1">
    <location>
        <begin position="57"/>
        <end position="90"/>
    </location>
</feature>
<keyword evidence="2" id="KW-0472">Membrane</keyword>
<organism evidence="4 5">
    <name type="scientific">Taibaiella soli</name>
    <dbReference type="NCBI Taxonomy" id="1649169"/>
    <lineage>
        <taxon>Bacteria</taxon>
        <taxon>Pseudomonadati</taxon>
        <taxon>Bacteroidota</taxon>
        <taxon>Chitinophagia</taxon>
        <taxon>Chitinophagales</taxon>
        <taxon>Chitinophagaceae</taxon>
        <taxon>Taibaiella</taxon>
    </lineage>
</organism>
<keyword evidence="1" id="KW-0802">TPR repeat</keyword>
<dbReference type="PROSITE" id="PS50005">
    <property type="entry name" value="TPR"/>
    <property type="match status" value="1"/>
</dbReference>
<dbReference type="Proteomes" id="UP000248745">
    <property type="component" value="Unassembled WGS sequence"/>
</dbReference>
<dbReference type="InterPro" id="IPR011990">
    <property type="entry name" value="TPR-like_helical_dom_sf"/>
</dbReference>
<comment type="caution">
    <text evidence="4">The sequence shown here is derived from an EMBL/GenBank/DDBJ whole genome shotgun (WGS) entry which is preliminary data.</text>
</comment>
<dbReference type="SMART" id="SM00028">
    <property type="entry name" value="TPR"/>
    <property type="match status" value="2"/>
</dbReference>
<dbReference type="RefSeq" id="WP_111000535.1">
    <property type="nucleotide sequence ID" value="NZ_QKTW01000025.1"/>
</dbReference>
<feature type="signal peptide" evidence="3">
    <location>
        <begin position="1"/>
        <end position="21"/>
    </location>
</feature>
<dbReference type="Gene3D" id="2.30.30.40">
    <property type="entry name" value="SH3 Domains"/>
    <property type="match status" value="1"/>
</dbReference>
<feature type="transmembrane region" description="Helical" evidence="2">
    <location>
        <begin position="131"/>
        <end position="150"/>
    </location>
</feature>
<gene>
    <name evidence="4" type="ORF">DN068_19045</name>
</gene>
<keyword evidence="3" id="KW-0732">Signal</keyword>
<feature type="chain" id="PRO_5016054480" evidence="3">
    <location>
        <begin position="22"/>
        <end position="248"/>
    </location>
</feature>
<protein>
    <submittedName>
        <fullName evidence="4">Uncharacterized protein</fullName>
    </submittedName>
</protein>